<accession>A0A7J8RY43</accession>
<reference evidence="1 2" key="1">
    <citation type="journal article" date="2019" name="Genome Biol. Evol.">
        <title>Insights into the evolution of the New World diploid cottons (Gossypium, subgenus Houzingenia) based on genome sequencing.</title>
        <authorList>
            <person name="Grover C.E."/>
            <person name="Arick M.A. 2nd"/>
            <person name="Thrash A."/>
            <person name="Conover J.L."/>
            <person name="Sanders W.S."/>
            <person name="Peterson D.G."/>
            <person name="Frelichowski J.E."/>
            <person name="Scheffler J.A."/>
            <person name="Scheffler B.E."/>
            <person name="Wendel J.F."/>
        </authorList>
    </citation>
    <scope>NUCLEOTIDE SEQUENCE [LARGE SCALE GENOMIC DNA]</scope>
    <source>
        <strain evidence="1">27</strain>
        <tissue evidence="1">Leaf</tissue>
    </source>
</reference>
<evidence type="ECO:0000313" key="2">
    <source>
        <dbReference type="Proteomes" id="UP000593561"/>
    </source>
</evidence>
<dbReference type="EMBL" id="JABFAC010000007">
    <property type="protein sequence ID" value="MBA0618739.1"/>
    <property type="molecule type" value="Genomic_DNA"/>
</dbReference>
<comment type="caution">
    <text evidence="1">The sequence shown here is derived from an EMBL/GenBank/DDBJ whole genome shotgun (WGS) entry which is preliminary data.</text>
</comment>
<dbReference type="Proteomes" id="UP000593561">
    <property type="component" value="Unassembled WGS sequence"/>
</dbReference>
<evidence type="ECO:0000313" key="1">
    <source>
        <dbReference type="EMBL" id="MBA0618739.1"/>
    </source>
</evidence>
<gene>
    <name evidence="1" type="ORF">Godav_028037</name>
</gene>
<organism evidence="1 2">
    <name type="scientific">Gossypium davidsonii</name>
    <name type="common">Davidson's cotton</name>
    <name type="synonym">Gossypium klotzschianum subsp. davidsonii</name>
    <dbReference type="NCBI Taxonomy" id="34287"/>
    <lineage>
        <taxon>Eukaryota</taxon>
        <taxon>Viridiplantae</taxon>
        <taxon>Streptophyta</taxon>
        <taxon>Embryophyta</taxon>
        <taxon>Tracheophyta</taxon>
        <taxon>Spermatophyta</taxon>
        <taxon>Magnoliopsida</taxon>
        <taxon>eudicotyledons</taxon>
        <taxon>Gunneridae</taxon>
        <taxon>Pentapetalae</taxon>
        <taxon>rosids</taxon>
        <taxon>malvids</taxon>
        <taxon>Malvales</taxon>
        <taxon>Malvaceae</taxon>
        <taxon>Malvoideae</taxon>
        <taxon>Gossypium</taxon>
    </lineage>
</organism>
<protein>
    <submittedName>
        <fullName evidence="1">Uncharacterized protein</fullName>
    </submittedName>
</protein>
<dbReference type="AlphaFoldDB" id="A0A7J8RY43"/>
<feature type="non-terminal residue" evidence="1">
    <location>
        <position position="39"/>
    </location>
</feature>
<proteinExistence type="predicted"/>
<keyword evidence="2" id="KW-1185">Reference proteome</keyword>
<name>A0A7J8RY43_GOSDV</name>
<sequence>MLIWLQQKPERREKDITWLGQFRISSIEQWRGSVQDIKI</sequence>